<evidence type="ECO:0000313" key="3">
    <source>
        <dbReference type="Proteomes" id="UP001160152"/>
    </source>
</evidence>
<evidence type="ECO:0000256" key="1">
    <source>
        <dbReference type="SAM" id="Coils"/>
    </source>
</evidence>
<dbReference type="AlphaFoldDB" id="A0ABD4YET8"/>
<organism evidence="2 3">
    <name type="scientific">Pseudomonas juntendi</name>
    <dbReference type="NCBI Taxonomy" id="2666183"/>
    <lineage>
        <taxon>Bacteria</taxon>
        <taxon>Pseudomonadati</taxon>
        <taxon>Pseudomonadota</taxon>
        <taxon>Gammaproteobacteria</taxon>
        <taxon>Pseudomonadales</taxon>
        <taxon>Pseudomonadaceae</taxon>
        <taxon>Pseudomonas</taxon>
    </lineage>
</organism>
<protein>
    <recommendedName>
        <fullName evidence="4">Tail fiber protein</fullName>
    </recommendedName>
</protein>
<evidence type="ECO:0008006" key="4">
    <source>
        <dbReference type="Google" id="ProtNLM"/>
    </source>
</evidence>
<dbReference type="EMBL" id="JAOCBV010000001">
    <property type="protein sequence ID" value="MDH0757997.1"/>
    <property type="molecule type" value="Genomic_DNA"/>
</dbReference>
<dbReference type="Gene3D" id="2.160.20.10">
    <property type="entry name" value="Single-stranded right-handed beta-helix, Pectin lyase-like"/>
    <property type="match status" value="1"/>
</dbReference>
<name>A0ABD4YET8_9PSED</name>
<dbReference type="RefSeq" id="WP_280069905.1">
    <property type="nucleotide sequence ID" value="NZ_JAOCBV010000001.1"/>
</dbReference>
<keyword evidence="1" id="KW-0175">Coiled coil</keyword>
<dbReference type="InterPro" id="IPR011050">
    <property type="entry name" value="Pectin_lyase_fold/virulence"/>
</dbReference>
<evidence type="ECO:0000313" key="2">
    <source>
        <dbReference type="EMBL" id="MDH0757997.1"/>
    </source>
</evidence>
<dbReference type="SUPFAM" id="SSF51126">
    <property type="entry name" value="Pectin lyase-like"/>
    <property type="match status" value="1"/>
</dbReference>
<gene>
    <name evidence="2" type="ORF">N5C70_14950</name>
</gene>
<proteinExistence type="predicted"/>
<dbReference type="Proteomes" id="UP001160152">
    <property type="component" value="Unassembled WGS sequence"/>
</dbReference>
<reference evidence="2 3" key="1">
    <citation type="submission" date="2022-09" db="EMBL/GenBank/DDBJ databases">
        <title>Intensive care unit water sources are persistently colonized with multi-drug resistant bacteria and are the site of extensive horizontal gene transfer of antibiotic resistance genes.</title>
        <authorList>
            <person name="Diorio-Toth L."/>
        </authorList>
    </citation>
    <scope>NUCLEOTIDE SEQUENCE [LARGE SCALE GENOMIC DNA]</scope>
    <source>
        <strain evidence="2 3">GD03901</strain>
    </source>
</reference>
<comment type="caution">
    <text evidence="2">The sequence shown here is derived from an EMBL/GenBank/DDBJ whole genome shotgun (WGS) entry which is preliminary data.</text>
</comment>
<sequence>MADQTQRLEIATVRAEVGSNIVFRFANDAANADSIPTQSGDIQNLKQVVLEIQQDAAEKISISTTIYPTVAAGLAATADQGIFLVQSNDADEIYTVWQNQSGTAVNTGKTALSATAIEEALEESNEAARAAEEAADIATNRTAGFLAPSATPPYVRDNGLPLQLGDRYFNTENQTEYIYREAGWKANDSLQAIEELESLITDSPKPEGIPKADLDGTIDPAWVGGIYETYAQMRATTKTYPQVAISKPGFCGVFEYVGAVSGYIDNGGTVIITSGGDVYVRQFTGMYDSRWWGVVESLMVNSTDALQAAINSVHDLGGGELFVPKNVIVSQTKDTGPTVQIKGDGSYTLEPLTTQGCIILKSGVTLVGEGPNVTTIINPSSPNRITVVLYDMQKGGGLRNIGVQGGKGVQTQASSLDVWMRDMALDYFRIFDTTSYGLGMQIGLYLNNRISNFHIYNTAQDALDHKARPNGNLYPIGITIENGICEKYGQTSGTESAGLDIRGLVHINNVVCRDFYVLGKNNRGIRFSTGVFKMSDHRVGADKSSITNFYINSGNAAGIGSVGLDIMEGSSISAVSGIIENCPIGFTTSDTVTGNGTGEGIKLIGVEVKAARSTAFKAASPNVTFMACKATQAEERFVSNLGNLVAGQTTLVTSQAFDPSTVRIYKNDVLMTSGYTLTGSTQVNLSAAADATDSFLVATPIPVGFLFTDGAERSGTNGVLMGNTTKGVTVPVQVADSCAPTLTRGSNNFEGSVGYRESLDGSYLEPYGQATDIIAEIRAKGAADVILRSRNSRSIVATNPLGAVNWIELRGSAAGDMPRISPQGSDSNLHLLLQGKGSTGAVAIIARNYSSDSAAASAGVPVNGIYHTAGTLKIRLF</sequence>
<dbReference type="InterPro" id="IPR012334">
    <property type="entry name" value="Pectin_lyas_fold"/>
</dbReference>
<accession>A0ABD4YET8</accession>
<feature type="coiled-coil region" evidence="1">
    <location>
        <begin position="114"/>
        <end position="141"/>
    </location>
</feature>